<evidence type="ECO:0000313" key="6">
    <source>
        <dbReference type="EMBL" id="TWB87794.1"/>
    </source>
</evidence>
<dbReference type="InterPro" id="IPR050223">
    <property type="entry name" value="D-isomer_2-hydroxyacid_DH"/>
</dbReference>
<dbReference type="InterPro" id="IPR006140">
    <property type="entry name" value="D-isomer_DH_NAD-bd"/>
</dbReference>
<keyword evidence="2 3" id="KW-0560">Oxidoreductase</keyword>
<evidence type="ECO:0000259" key="4">
    <source>
        <dbReference type="Pfam" id="PF00389"/>
    </source>
</evidence>
<dbReference type="InterPro" id="IPR036291">
    <property type="entry name" value="NAD(P)-bd_dom_sf"/>
</dbReference>
<sequence length="321" mass="34339">MKTVLMTDRAWPDTELEEAILTAAGHRLVAGADTPAKAEDVERLVRDLEPSAVLTCWSRVSSAAIQSSPRLEIVARLGVGLDNIDVAAATQTGVWVTNVPDYCVEEVSDHAIGMLLAWTRGIVGLATDVRAGHWDPGKARLRRLSALTVGILGFGRIGRRTASKLEGWGVRLLAYDPSANIEPPVESCSLAELVRLSDAIIVHAPLNAVTRHLFNADTLASMRPDSMLINVSRGAIVSSAALVAALQAGQIGGAGLDVLEDEPAVPLELRELPNVTMTPHVAFSSDVSLIELRTRACEEVVRVLRGEKPLHACNRPNADKP</sequence>
<dbReference type="InterPro" id="IPR029752">
    <property type="entry name" value="D-isomer_DH_CS1"/>
</dbReference>
<dbReference type="InterPro" id="IPR043322">
    <property type="entry name" value="CtBP"/>
</dbReference>
<dbReference type="GO" id="GO:0016618">
    <property type="term" value="F:hydroxypyruvate reductase [NAD(P)H] activity"/>
    <property type="evidence" value="ECO:0007669"/>
    <property type="project" value="TreeGrafter"/>
</dbReference>
<dbReference type="RefSeq" id="WP_146992318.1">
    <property type="nucleotide sequence ID" value="NZ_VITY01000020.1"/>
</dbReference>
<protein>
    <submittedName>
        <fullName evidence="6">D-3-phosphoglycerate dehydrogenase</fullName>
    </submittedName>
</protein>
<keyword evidence="7" id="KW-1185">Reference proteome</keyword>
<dbReference type="EMBL" id="VITY01000020">
    <property type="protein sequence ID" value="TWB87794.1"/>
    <property type="molecule type" value="Genomic_DNA"/>
</dbReference>
<dbReference type="SUPFAM" id="SSF51735">
    <property type="entry name" value="NAD(P)-binding Rossmann-fold domains"/>
    <property type="match status" value="1"/>
</dbReference>
<evidence type="ECO:0000259" key="5">
    <source>
        <dbReference type="Pfam" id="PF02826"/>
    </source>
</evidence>
<evidence type="ECO:0000256" key="1">
    <source>
        <dbReference type="ARBA" id="ARBA00005854"/>
    </source>
</evidence>
<dbReference type="PANTHER" id="PTHR10996:SF283">
    <property type="entry name" value="GLYOXYLATE_HYDROXYPYRUVATE REDUCTASE B"/>
    <property type="match status" value="1"/>
</dbReference>
<dbReference type="PROSITE" id="PS00065">
    <property type="entry name" value="D_2_HYDROXYACID_DH_1"/>
    <property type="match status" value="1"/>
</dbReference>
<proteinExistence type="inferred from homology"/>
<reference evidence="6 7" key="1">
    <citation type="submission" date="2019-06" db="EMBL/GenBank/DDBJ databases">
        <title>Genomic Encyclopedia of Type Strains, Phase IV (KMG-V): Genome sequencing to study the core and pangenomes of soil and plant-associated prokaryotes.</title>
        <authorList>
            <person name="Whitman W."/>
        </authorList>
    </citation>
    <scope>NUCLEOTIDE SEQUENCE [LARGE SCALE GENOMIC DNA]</scope>
    <source>
        <strain evidence="6 7">BR 10355</strain>
    </source>
</reference>
<comment type="caution">
    <text evidence="6">The sequence shown here is derived from an EMBL/GenBank/DDBJ whole genome shotgun (WGS) entry which is preliminary data.</text>
</comment>
<evidence type="ECO:0000256" key="3">
    <source>
        <dbReference type="RuleBase" id="RU003719"/>
    </source>
</evidence>
<dbReference type="Proteomes" id="UP000321304">
    <property type="component" value="Unassembled WGS sequence"/>
</dbReference>
<evidence type="ECO:0000313" key="7">
    <source>
        <dbReference type="Proteomes" id="UP000321304"/>
    </source>
</evidence>
<accession>A0A560L080</accession>
<evidence type="ECO:0000256" key="2">
    <source>
        <dbReference type="ARBA" id="ARBA00023002"/>
    </source>
</evidence>
<dbReference type="GO" id="GO:0030267">
    <property type="term" value="F:glyoxylate reductase (NADPH) activity"/>
    <property type="evidence" value="ECO:0007669"/>
    <property type="project" value="TreeGrafter"/>
</dbReference>
<feature type="domain" description="D-isomer specific 2-hydroxyacid dehydrogenase NAD-binding" evidence="5">
    <location>
        <begin position="112"/>
        <end position="282"/>
    </location>
</feature>
<dbReference type="InterPro" id="IPR029753">
    <property type="entry name" value="D-isomer_DH_CS"/>
</dbReference>
<dbReference type="SUPFAM" id="SSF52283">
    <property type="entry name" value="Formate/glycerate dehydrogenase catalytic domain-like"/>
    <property type="match status" value="1"/>
</dbReference>
<dbReference type="GO" id="GO:0005829">
    <property type="term" value="C:cytosol"/>
    <property type="evidence" value="ECO:0007669"/>
    <property type="project" value="TreeGrafter"/>
</dbReference>
<dbReference type="CDD" id="cd05299">
    <property type="entry name" value="CtBP_dh"/>
    <property type="match status" value="1"/>
</dbReference>
<dbReference type="Pfam" id="PF02826">
    <property type="entry name" value="2-Hacid_dh_C"/>
    <property type="match status" value="1"/>
</dbReference>
<dbReference type="Gene3D" id="3.40.50.720">
    <property type="entry name" value="NAD(P)-binding Rossmann-like Domain"/>
    <property type="match status" value="2"/>
</dbReference>
<dbReference type="AlphaFoldDB" id="A0A560L080"/>
<name>A0A560L080_9BRAD</name>
<comment type="similarity">
    <text evidence="1 3">Belongs to the D-isomer specific 2-hydroxyacid dehydrogenase family.</text>
</comment>
<feature type="domain" description="D-isomer specific 2-hydroxyacid dehydrogenase catalytic" evidence="4">
    <location>
        <begin position="38"/>
        <end position="314"/>
    </location>
</feature>
<gene>
    <name evidence="6" type="ORF">FBZ93_12092</name>
</gene>
<dbReference type="GO" id="GO:0051287">
    <property type="term" value="F:NAD binding"/>
    <property type="evidence" value="ECO:0007669"/>
    <property type="project" value="InterPro"/>
</dbReference>
<dbReference type="Pfam" id="PF00389">
    <property type="entry name" value="2-Hacid_dh"/>
    <property type="match status" value="1"/>
</dbReference>
<dbReference type="PROSITE" id="PS00670">
    <property type="entry name" value="D_2_HYDROXYACID_DH_2"/>
    <property type="match status" value="1"/>
</dbReference>
<dbReference type="GO" id="GO:0003714">
    <property type="term" value="F:transcription corepressor activity"/>
    <property type="evidence" value="ECO:0007669"/>
    <property type="project" value="InterPro"/>
</dbReference>
<dbReference type="OrthoDB" id="9793626at2"/>
<organism evidence="6 7">
    <name type="scientific">Bradyrhizobium macuxiense</name>
    <dbReference type="NCBI Taxonomy" id="1755647"/>
    <lineage>
        <taxon>Bacteria</taxon>
        <taxon>Pseudomonadati</taxon>
        <taxon>Pseudomonadota</taxon>
        <taxon>Alphaproteobacteria</taxon>
        <taxon>Hyphomicrobiales</taxon>
        <taxon>Nitrobacteraceae</taxon>
        <taxon>Bradyrhizobium</taxon>
    </lineage>
</organism>
<dbReference type="PANTHER" id="PTHR10996">
    <property type="entry name" value="2-HYDROXYACID DEHYDROGENASE-RELATED"/>
    <property type="match status" value="1"/>
</dbReference>
<dbReference type="InterPro" id="IPR006139">
    <property type="entry name" value="D-isomer_2_OHA_DH_cat_dom"/>
</dbReference>